<dbReference type="PANTHER" id="PTHR39337:SF1">
    <property type="entry name" value="BLR5642 PROTEIN"/>
    <property type="match status" value="1"/>
</dbReference>
<dbReference type="OrthoDB" id="9789109at2"/>
<accession>A0A3M2HP46</accession>
<proteinExistence type="predicted"/>
<dbReference type="EMBL" id="RFFM01000002">
    <property type="protein sequence ID" value="RMH90115.1"/>
    <property type="molecule type" value="Genomic_DNA"/>
</dbReference>
<protein>
    <submittedName>
        <fullName evidence="1">DUF488 domain-containing protein</fullName>
    </submittedName>
</protein>
<dbReference type="Pfam" id="PF04343">
    <property type="entry name" value="DUF488"/>
    <property type="match status" value="1"/>
</dbReference>
<dbReference type="AlphaFoldDB" id="A0A3M2HP46"/>
<dbReference type="InterPro" id="IPR014519">
    <property type="entry name" value="UCP024492"/>
</dbReference>
<dbReference type="PANTHER" id="PTHR39337">
    <property type="entry name" value="BLR5642 PROTEIN"/>
    <property type="match status" value="1"/>
</dbReference>
<dbReference type="Proteomes" id="UP000269774">
    <property type="component" value="Unassembled WGS sequence"/>
</dbReference>
<evidence type="ECO:0000313" key="2">
    <source>
        <dbReference type="Proteomes" id="UP000269774"/>
    </source>
</evidence>
<comment type="caution">
    <text evidence="1">The sequence shown here is derived from an EMBL/GenBank/DDBJ whole genome shotgun (WGS) entry which is preliminary data.</text>
</comment>
<keyword evidence="2" id="KW-1185">Reference proteome</keyword>
<dbReference type="InterPro" id="IPR007438">
    <property type="entry name" value="DUF488"/>
</dbReference>
<name>A0A3M2HP46_9GAMM</name>
<evidence type="ECO:0000313" key="1">
    <source>
        <dbReference type="EMBL" id="RMH90115.1"/>
    </source>
</evidence>
<dbReference type="RefSeq" id="WP_122165305.1">
    <property type="nucleotide sequence ID" value="NZ_JAMOIB010000002.1"/>
</dbReference>
<organism evidence="1 2">
    <name type="scientific">Stutzerimonas zhaodongensis</name>
    <dbReference type="NCBI Taxonomy" id="1176257"/>
    <lineage>
        <taxon>Bacteria</taxon>
        <taxon>Pseudomonadati</taxon>
        <taxon>Pseudomonadota</taxon>
        <taxon>Gammaproteobacteria</taxon>
        <taxon>Pseudomonadales</taxon>
        <taxon>Pseudomonadaceae</taxon>
        <taxon>Stutzerimonas</taxon>
    </lineage>
</organism>
<dbReference type="PIRSF" id="PIRSF024492">
    <property type="entry name" value="UCP024492"/>
    <property type="match status" value="1"/>
</dbReference>
<gene>
    <name evidence="1" type="ORF">EA797_11390</name>
</gene>
<reference evidence="1 2" key="1">
    <citation type="submission" date="2018-10" db="EMBL/GenBank/DDBJ databases">
        <title>Pseudomonas zhaodongensis NEAU-ST5-21(T) genome.</title>
        <authorList>
            <person name="Peng J."/>
            <person name="Liu Z.-P."/>
        </authorList>
    </citation>
    <scope>NUCLEOTIDE SEQUENCE [LARGE SCALE GENOMIC DNA]</scope>
    <source>
        <strain evidence="1 2">NEAU-ST5-21</strain>
    </source>
</reference>
<sequence>MSEPQPQQIWTVGHSTRTREAFIELLEHHCIEAIADVRRFPGSRRLPQYMSDTLQAALQDHGISYIWIEELGGRRKAPPGPSTSAWRNTSFRGYAEHLRTEGFASGLSHLLSLAAQRRTAMMCAEVLWWRCHRSMIADVLELKGIEVLHIQDEDRVTRHPYTSPARQQDGLLTYDEGVGQLLKDSGE</sequence>